<evidence type="ECO:0000256" key="1">
    <source>
        <dbReference type="ARBA" id="ARBA00001946"/>
    </source>
</evidence>
<keyword evidence="6" id="KW-0460">Magnesium</keyword>
<accession>A0A0L0BSD8</accession>
<dbReference type="SUPFAM" id="SSF53098">
    <property type="entry name" value="Ribonuclease H-like"/>
    <property type="match status" value="1"/>
</dbReference>
<keyword evidence="5" id="KW-0269">Exonuclease</keyword>
<evidence type="ECO:0000313" key="10">
    <source>
        <dbReference type="EMBL" id="KNC22990.1"/>
    </source>
</evidence>
<evidence type="ECO:0000256" key="3">
    <source>
        <dbReference type="ARBA" id="ARBA00022723"/>
    </source>
</evidence>
<dbReference type="InterPro" id="IPR040393">
    <property type="entry name" value="TREX1/2"/>
</dbReference>
<comment type="caution">
    <text evidence="10">The sequence shown here is derived from an EMBL/GenBank/DDBJ whole genome shotgun (WGS) entry which is preliminary data.</text>
</comment>
<name>A0A0L0BSD8_LUCCU</name>
<dbReference type="Proteomes" id="UP000037069">
    <property type="component" value="Unassembled WGS sequence"/>
</dbReference>
<dbReference type="GO" id="GO:0008296">
    <property type="term" value="F:3'-5'-DNA exonuclease activity"/>
    <property type="evidence" value="ECO:0007669"/>
    <property type="project" value="TreeGrafter"/>
</dbReference>
<keyword evidence="4" id="KW-0378">Hydrolase</keyword>
<dbReference type="GO" id="GO:0006308">
    <property type="term" value="P:DNA catabolic process"/>
    <property type="evidence" value="ECO:0007669"/>
    <property type="project" value="TreeGrafter"/>
</dbReference>
<dbReference type="InterPro" id="IPR012337">
    <property type="entry name" value="RNaseH-like_sf"/>
</dbReference>
<dbReference type="InterPro" id="IPR013520">
    <property type="entry name" value="Ribonucl_H"/>
</dbReference>
<evidence type="ECO:0000256" key="6">
    <source>
        <dbReference type="ARBA" id="ARBA00022842"/>
    </source>
</evidence>
<keyword evidence="2" id="KW-0540">Nuclease</keyword>
<keyword evidence="11" id="KW-1185">Reference proteome</keyword>
<keyword evidence="3" id="KW-0479">Metal-binding</keyword>
<evidence type="ECO:0000259" key="9">
    <source>
        <dbReference type="SMART" id="SM00479"/>
    </source>
</evidence>
<comment type="similarity">
    <text evidence="7">Belongs to the exonuclease superfamily. TREX family.</text>
</comment>
<feature type="region of interest" description="Disordered" evidence="8">
    <location>
        <begin position="218"/>
        <end position="248"/>
    </location>
</feature>
<reference evidence="10 11" key="1">
    <citation type="journal article" date="2015" name="Nat. Commun.">
        <title>Lucilia cuprina genome unlocks parasitic fly biology to underpin future interventions.</title>
        <authorList>
            <person name="Anstead C.A."/>
            <person name="Korhonen P.K."/>
            <person name="Young N.D."/>
            <person name="Hall R.S."/>
            <person name="Jex A.R."/>
            <person name="Murali S.C."/>
            <person name="Hughes D.S."/>
            <person name="Lee S.F."/>
            <person name="Perry T."/>
            <person name="Stroehlein A.J."/>
            <person name="Ansell B.R."/>
            <person name="Breugelmans B."/>
            <person name="Hofmann A."/>
            <person name="Qu J."/>
            <person name="Dugan S."/>
            <person name="Lee S.L."/>
            <person name="Chao H."/>
            <person name="Dinh H."/>
            <person name="Han Y."/>
            <person name="Doddapaneni H.V."/>
            <person name="Worley K.C."/>
            <person name="Muzny D.M."/>
            <person name="Ioannidis P."/>
            <person name="Waterhouse R.M."/>
            <person name="Zdobnov E.M."/>
            <person name="James P.J."/>
            <person name="Bagnall N.H."/>
            <person name="Kotze A.C."/>
            <person name="Gibbs R.A."/>
            <person name="Richards S."/>
            <person name="Batterham P."/>
            <person name="Gasser R.B."/>
        </authorList>
    </citation>
    <scope>NUCLEOTIDE SEQUENCE [LARGE SCALE GENOMIC DNA]</scope>
    <source>
        <strain evidence="10 11">LS</strain>
        <tissue evidence="10">Full body</tissue>
    </source>
</reference>
<dbReference type="PANTHER" id="PTHR13058">
    <property type="entry name" value="THREE PRIME REPAIR EXONUCLEASE 1, 2"/>
    <property type="match status" value="1"/>
</dbReference>
<dbReference type="EMBL" id="JRES01001424">
    <property type="protein sequence ID" value="KNC22990.1"/>
    <property type="molecule type" value="Genomic_DNA"/>
</dbReference>
<evidence type="ECO:0000256" key="4">
    <source>
        <dbReference type="ARBA" id="ARBA00022801"/>
    </source>
</evidence>
<sequence length="352" mass="40468">MSEAGDIKTFVVLDLETNGLPSEQFNTCAITELSVYAFSVKCLTDKDTVNAKEVLKDLTPEDGVKGFELQPPELPRVLNKLTLMINPMRMINPIAERTTGNNDMLEHESPFDLRTAECFNLFLERLEKPICMVAHNGWTFDYPVIRYVYDKINKSLPASIFCVDSFKAFRELDEKHDKIKETILSILEPEPKEIEDNEAISNTELEVLNGITSDPLEENSQINWQRDNETTPQRKKKTEKRTYNNSTEDRNAINTLQDYGSPAKKRSVSLCVRRSLFADNFTPKTKYPPKGVYRLGNIYRRCFNKEPINLHRAESDVEILTKLILHYGLDFLAYAEERKQLFNKVPKLGSSN</sequence>
<dbReference type="GO" id="GO:0046872">
    <property type="term" value="F:metal ion binding"/>
    <property type="evidence" value="ECO:0007669"/>
    <property type="project" value="UniProtKB-KW"/>
</dbReference>
<evidence type="ECO:0000256" key="5">
    <source>
        <dbReference type="ARBA" id="ARBA00022839"/>
    </source>
</evidence>
<dbReference type="GO" id="GO:0005737">
    <property type="term" value="C:cytoplasm"/>
    <property type="evidence" value="ECO:0007669"/>
    <property type="project" value="TreeGrafter"/>
</dbReference>
<dbReference type="AlphaFoldDB" id="A0A0L0BSD8"/>
<dbReference type="SMART" id="SM00479">
    <property type="entry name" value="EXOIII"/>
    <property type="match status" value="1"/>
</dbReference>
<proteinExistence type="inferred from homology"/>
<comment type="cofactor">
    <cofactor evidence="1">
        <name>Mg(2+)</name>
        <dbReference type="ChEBI" id="CHEBI:18420"/>
    </cofactor>
</comment>
<protein>
    <recommendedName>
        <fullName evidence="9">Exonuclease domain-containing protein</fullName>
    </recommendedName>
</protein>
<organism evidence="10 11">
    <name type="scientific">Lucilia cuprina</name>
    <name type="common">Green bottle fly</name>
    <name type="synonym">Australian sheep blowfly</name>
    <dbReference type="NCBI Taxonomy" id="7375"/>
    <lineage>
        <taxon>Eukaryota</taxon>
        <taxon>Metazoa</taxon>
        <taxon>Ecdysozoa</taxon>
        <taxon>Arthropoda</taxon>
        <taxon>Hexapoda</taxon>
        <taxon>Insecta</taxon>
        <taxon>Pterygota</taxon>
        <taxon>Neoptera</taxon>
        <taxon>Endopterygota</taxon>
        <taxon>Diptera</taxon>
        <taxon>Brachycera</taxon>
        <taxon>Muscomorpha</taxon>
        <taxon>Oestroidea</taxon>
        <taxon>Calliphoridae</taxon>
        <taxon>Luciliinae</taxon>
        <taxon>Lucilia</taxon>
    </lineage>
</organism>
<evidence type="ECO:0000313" key="11">
    <source>
        <dbReference type="Proteomes" id="UP000037069"/>
    </source>
</evidence>
<evidence type="ECO:0000256" key="8">
    <source>
        <dbReference type="SAM" id="MobiDB-lite"/>
    </source>
</evidence>
<gene>
    <name evidence="10" type="ORF">FF38_10911</name>
</gene>
<evidence type="ECO:0000256" key="2">
    <source>
        <dbReference type="ARBA" id="ARBA00022722"/>
    </source>
</evidence>
<dbReference type="STRING" id="7375.A0A0L0BSD8"/>
<evidence type="ECO:0000256" key="7">
    <source>
        <dbReference type="ARBA" id="ARBA00025769"/>
    </source>
</evidence>
<dbReference type="OrthoDB" id="10250935at2759"/>
<dbReference type="OMA" id="FDFPIVR"/>
<dbReference type="InterPro" id="IPR036397">
    <property type="entry name" value="RNaseH_sf"/>
</dbReference>
<dbReference type="Gene3D" id="3.30.420.10">
    <property type="entry name" value="Ribonuclease H-like superfamily/Ribonuclease H"/>
    <property type="match status" value="1"/>
</dbReference>
<dbReference type="PANTHER" id="PTHR13058:SF19">
    <property type="entry name" value="LD40940P"/>
    <property type="match status" value="1"/>
</dbReference>
<feature type="domain" description="Exonuclease" evidence="9">
    <location>
        <begin position="9"/>
        <end position="333"/>
    </location>
</feature>
<dbReference type="GO" id="GO:0003676">
    <property type="term" value="F:nucleic acid binding"/>
    <property type="evidence" value="ECO:0007669"/>
    <property type="project" value="InterPro"/>
</dbReference>